<dbReference type="GO" id="GO:0031179">
    <property type="term" value="P:peptide modification"/>
    <property type="evidence" value="ECO:0007669"/>
    <property type="project" value="InterPro"/>
</dbReference>
<feature type="binding site" evidence="2">
    <location>
        <position position="38"/>
    </location>
    <ligand>
        <name>Zn(2+)</name>
        <dbReference type="ChEBI" id="CHEBI:29105"/>
    </ligand>
</feature>
<accession>A0A653CV73</accession>
<dbReference type="AlphaFoldDB" id="A0A653CV73"/>
<dbReference type="SUPFAM" id="SSF158745">
    <property type="entry name" value="LanC-like"/>
    <property type="match status" value="1"/>
</dbReference>
<dbReference type="InterPro" id="IPR020464">
    <property type="entry name" value="LanC-like_prot_euk"/>
</dbReference>
<dbReference type="Pfam" id="PF05147">
    <property type="entry name" value="LANC_like"/>
    <property type="match status" value="1"/>
</dbReference>
<feature type="binding site" evidence="2">
    <location>
        <position position="37"/>
    </location>
    <ligand>
        <name>Zn(2+)</name>
        <dbReference type="ChEBI" id="CHEBI:29105"/>
    </ligand>
</feature>
<dbReference type="CDD" id="cd04794">
    <property type="entry name" value="euk_LANCL"/>
    <property type="match status" value="1"/>
</dbReference>
<protein>
    <submittedName>
        <fullName evidence="3">Uncharacterized protein</fullName>
    </submittedName>
</protein>
<dbReference type="Proteomes" id="UP000410492">
    <property type="component" value="Unassembled WGS sequence"/>
</dbReference>
<dbReference type="PANTHER" id="PTHR12736">
    <property type="entry name" value="LANC-LIKE PROTEIN"/>
    <property type="match status" value="1"/>
</dbReference>
<dbReference type="InterPro" id="IPR007822">
    <property type="entry name" value="LANC-like"/>
</dbReference>
<dbReference type="GO" id="GO:0005886">
    <property type="term" value="C:plasma membrane"/>
    <property type="evidence" value="ECO:0007669"/>
    <property type="project" value="TreeGrafter"/>
</dbReference>
<dbReference type="PRINTS" id="PR01951">
    <property type="entry name" value="LANCEUKARYTE"/>
</dbReference>
<organism evidence="3 4">
    <name type="scientific">Callosobruchus maculatus</name>
    <name type="common">Southern cowpea weevil</name>
    <name type="synonym">Pulse bruchid</name>
    <dbReference type="NCBI Taxonomy" id="64391"/>
    <lineage>
        <taxon>Eukaryota</taxon>
        <taxon>Metazoa</taxon>
        <taxon>Ecdysozoa</taxon>
        <taxon>Arthropoda</taxon>
        <taxon>Hexapoda</taxon>
        <taxon>Insecta</taxon>
        <taxon>Pterygota</taxon>
        <taxon>Neoptera</taxon>
        <taxon>Endopterygota</taxon>
        <taxon>Coleoptera</taxon>
        <taxon>Polyphaga</taxon>
        <taxon>Cucujiformia</taxon>
        <taxon>Chrysomeloidea</taxon>
        <taxon>Chrysomelidae</taxon>
        <taxon>Bruchinae</taxon>
        <taxon>Bruchini</taxon>
        <taxon>Callosobruchus</taxon>
    </lineage>
</organism>
<dbReference type="OrthoDB" id="10257263at2759"/>
<dbReference type="PANTHER" id="PTHR12736:SF7">
    <property type="entry name" value="LANC-LIKE PROTEIN 3"/>
    <property type="match status" value="1"/>
</dbReference>
<evidence type="ECO:0000256" key="1">
    <source>
        <dbReference type="ARBA" id="ARBA00007179"/>
    </source>
</evidence>
<evidence type="ECO:0000313" key="4">
    <source>
        <dbReference type="Proteomes" id="UP000410492"/>
    </source>
</evidence>
<dbReference type="GO" id="GO:0046872">
    <property type="term" value="F:metal ion binding"/>
    <property type="evidence" value="ECO:0007669"/>
    <property type="project" value="UniProtKB-KW"/>
</dbReference>
<evidence type="ECO:0000256" key="2">
    <source>
        <dbReference type="PIRSR" id="PIRSR607822-1"/>
    </source>
</evidence>
<dbReference type="InterPro" id="IPR012341">
    <property type="entry name" value="6hp_glycosidase-like_sf"/>
</dbReference>
<gene>
    <name evidence="3" type="ORF">CALMAC_LOCUS12161</name>
</gene>
<dbReference type="GO" id="GO:0005975">
    <property type="term" value="P:carbohydrate metabolic process"/>
    <property type="evidence" value="ECO:0007669"/>
    <property type="project" value="InterPro"/>
</dbReference>
<comment type="similarity">
    <text evidence="1">Belongs to the LanC-like protein family.</text>
</comment>
<dbReference type="EMBL" id="CAACVG010009028">
    <property type="protein sequence ID" value="VEN51820.1"/>
    <property type="molecule type" value="Genomic_DNA"/>
</dbReference>
<dbReference type="PRINTS" id="PR01950">
    <property type="entry name" value="LANCSUPER"/>
</dbReference>
<reference evidence="3 4" key="1">
    <citation type="submission" date="2019-01" db="EMBL/GenBank/DDBJ databases">
        <authorList>
            <person name="Sayadi A."/>
        </authorList>
    </citation>
    <scope>NUCLEOTIDE SEQUENCE [LARGE SCALE GENOMIC DNA]</scope>
</reference>
<keyword evidence="4" id="KW-1185">Reference proteome</keyword>
<proteinExistence type="inferred from homology"/>
<keyword evidence="2" id="KW-0862">Zinc</keyword>
<evidence type="ECO:0000313" key="3">
    <source>
        <dbReference type="EMBL" id="VEN51820.1"/>
    </source>
</evidence>
<name>A0A653CV73_CALMS</name>
<sequence>MAKAYLVFKEEKYLQSCKRMADLIWDKGLLKKGPGLCHGVAGNGYAFLLMFRLTGDVKYLYRAIEFYNFMNTSDFKNVARTPDYPYSLYEGLAGTACYVADLTHPNTAHFPFSDVFTVMH</sequence>
<keyword evidence="2" id="KW-0479">Metal-binding</keyword>
<dbReference type="Gene3D" id="1.50.10.10">
    <property type="match status" value="1"/>
</dbReference>